<sequence>MGFRSKSISRKKNSGTYDVKITKEDQKNLKYNTNDNQLLNAVNEAQPFQEASDRSVNRQSMGMFLANKNNNVDTFGIPIRQPDVSNPSRSRDERPLDTIRSFEFAITGDNYYKDILETPKLGFRPRPEFPLFKSNPYANNQPQQHQSYEQPVYTPAPMANIKPEKKKRGLFGRKK</sequence>
<keyword evidence="3" id="KW-1185">Reference proteome</keyword>
<dbReference type="InterPro" id="IPR018809">
    <property type="entry name" value="DUF2406"/>
</dbReference>
<dbReference type="PANTHER" id="PTHR28186">
    <property type="entry name" value="MEIOTICALLY UP-REGULATED GENE 9 PROTEIN"/>
    <property type="match status" value="1"/>
</dbReference>
<reference evidence="2 3" key="1">
    <citation type="journal article" date="2023" name="Elife">
        <title>Identification of key yeast species and microbe-microbe interactions impacting larval growth of Drosophila in the wild.</title>
        <authorList>
            <person name="Mure A."/>
            <person name="Sugiura Y."/>
            <person name="Maeda R."/>
            <person name="Honda K."/>
            <person name="Sakurai N."/>
            <person name="Takahashi Y."/>
            <person name="Watada M."/>
            <person name="Katoh T."/>
            <person name="Gotoh A."/>
            <person name="Gotoh Y."/>
            <person name="Taniguchi I."/>
            <person name="Nakamura K."/>
            <person name="Hayashi T."/>
            <person name="Katayama T."/>
            <person name="Uemura T."/>
            <person name="Hattori Y."/>
        </authorList>
    </citation>
    <scope>NUCLEOTIDE SEQUENCE [LARGE SCALE GENOMIC DNA]</scope>
    <source>
        <strain evidence="2 3">SC-9</strain>
    </source>
</reference>
<evidence type="ECO:0000256" key="1">
    <source>
        <dbReference type="SAM" id="MobiDB-lite"/>
    </source>
</evidence>
<dbReference type="AlphaFoldDB" id="A0AAV5QQ76"/>
<accession>A0AAV5QQ76</accession>
<dbReference type="Proteomes" id="UP001360560">
    <property type="component" value="Unassembled WGS sequence"/>
</dbReference>
<organism evidence="2 3">
    <name type="scientific">Saccharomycopsis crataegensis</name>
    <dbReference type="NCBI Taxonomy" id="43959"/>
    <lineage>
        <taxon>Eukaryota</taxon>
        <taxon>Fungi</taxon>
        <taxon>Dikarya</taxon>
        <taxon>Ascomycota</taxon>
        <taxon>Saccharomycotina</taxon>
        <taxon>Saccharomycetes</taxon>
        <taxon>Saccharomycopsidaceae</taxon>
        <taxon>Saccharomycopsis</taxon>
    </lineage>
</organism>
<comment type="caution">
    <text evidence="2">The sequence shown here is derived from an EMBL/GenBank/DDBJ whole genome shotgun (WGS) entry which is preliminary data.</text>
</comment>
<dbReference type="GeneID" id="90074544"/>
<proteinExistence type="predicted"/>
<protein>
    <submittedName>
        <fullName evidence="2">Uncharacterized protein</fullName>
    </submittedName>
</protein>
<name>A0AAV5QQ76_9ASCO</name>
<gene>
    <name evidence="2" type="ORF">DASC09_038940</name>
</gene>
<feature type="region of interest" description="Disordered" evidence="1">
    <location>
        <begin position="132"/>
        <end position="175"/>
    </location>
</feature>
<dbReference type="PANTHER" id="PTHR28186:SF1">
    <property type="entry name" value="MEIOTICALLY UP-REGULATED GENE 9 PROTEIN"/>
    <property type="match status" value="1"/>
</dbReference>
<feature type="compositionally biased region" description="Polar residues" evidence="1">
    <location>
        <begin position="136"/>
        <end position="149"/>
    </location>
</feature>
<evidence type="ECO:0000313" key="3">
    <source>
        <dbReference type="Proteomes" id="UP001360560"/>
    </source>
</evidence>
<dbReference type="Pfam" id="PF10295">
    <property type="entry name" value="DUF2406"/>
    <property type="match status" value="1"/>
</dbReference>
<evidence type="ECO:0000313" key="2">
    <source>
        <dbReference type="EMBL" id="GMM36569.1"/>
    </source>
</evidence>
<dbReference type="EMBL" id="BTFZ01000011">
    <property type="protein sequence ID" value="GMM36569.1"/>
    <property type="molecule type" value="Genomic_DNA"/>
</dbReference>
<dbReference type="RefSeq" id="XP_064853565.1">
    <property type="nucleotide sequence ID" value="XM_064997493.1"/>
</dbReference>
<feature type="compositionally biased region" description="Basic residues" evidence="1">
    <location>
        <begin position="164"/>
        <end position="175"/>
    </location>
</feature>